<reference evidence="4" key="3">
    <citation type="submission" date="2014-06" db="EMBL/GenBank/DDBJ databases">
        <authorList>
            <person name="Berkman P.J."/>
        </authorList>
    </citation>
    <scope>NUCLEOTIDE SEQUENCE [LARGE SCALE GENOMIC DNA]</scope>
</reference>
<organism evidence="3 4">
    <name type="scientific">Sporisorium scitamineum</name>
    <dbReference type="NCBI Taxonomy" id="49012"/>
    <lineage>
        <taxon>Eukaryota</taxon>
        <taxon>Fungi</taxon>
        <taxon>Dikarya</taxon>
        <taxon>Basidiomycota</taxon>
        <taxon>Ustilaginomycotina</taxon>
        <taxon>Ustilaginomycetes</taxon>
        <taxon>Ustilaginales</taxon>
        <taxon>Ustilaginaceae</taxon>
        <taxon>Sporisorium</taxon>
    </lineage>
</organism>
<sequence>MTLWVGEDVGQECKVTLKNKLEDKSAHTVSTQLDLKEFFDKEYQLPKQTVQPITTRFQSVSFISEEDTIHLVNKNGLHYATVIKRPDTPEFEEMYQQFRHLQADLPVSCWCTSRSLYMETPSPTISWSMVRTQPARRDPTSTPSLSRTTTP</sequence>
<keyword evidence="4" id="KW-1185">Reference proteome</keyword>
<evidence type="ECO:0000313" key="3">
    <source>
        <dbReference type="EMBL" id="CDW98424.1"/>
    </source>
</evidence>
<reference evidence="3" key="2">
    <citation type="submission" date="2014-06" db="EMBL/GenBank/DDBJ databases">
        <authorList>
            <person name="Berkman J.Paul."/>
        </authorList>
    </citation>
    <scope>NUCLEOTIDE SEQUENCE [LARGE SCALE GENOMIC DNA]</scope>
</reference>
<name>A0A0F7SAD6_9BASI</name>
<evidence type="ECO:0000313" key="4">
    <source>
        <dbReference type="Proteomes" id="UP000242770"/>
    </source>
</evidence>
<accession>A0A0F7SAD6</accession>
<feature type="region of interest" description="Disordered" evidence="1">
    <location>
        <begin position="128"/>
        <end position="151"/>
    </location>
</feature>
<dbReference type="EMBL" id="CCFA01003274">
    <property type="protein sequence ID" value="CDW98424.1"/>
    <property type="molecule type" value="Genomic_DNA"/>
</dbReference>
<dbReference type="AlphaFoldDB" id="A0A0F7SAD6"/>
<dbReference type="EMBL" id="LK056688">
    <property type="protein sequence ID" value="CDR88740.1"/>
    <property type="molecule type" value="Genomic_DNA"/>
</dbReference>
<proteinExistence type="predicted"/>
<protein>
    <submittedName>
        <fullName evidence="2">Related to magnesium-dependent acid phosphatase</fullName>
    </submittedName>
</protein>
<dbReference type="Proteomes" id="UP000242770">
    <property type="component" value="Unassembled WGS sequence"/>
</dbReference>
<evidence type="ECO:0000256" key="1">
    <source>
        <dbReference type="SAM" id="MobiDB-lite"/>
    </source>
</evidence>
<dbReference type="OrthoDB" id="2550051at2759"/>
<evidence type="ECO:0000313" key="2">
    <source>
        <dbReference type="EMBL" id="CDR88740.1"/>
    </source>
</evidence>
<gene>
    <name evidence="3" type="primary">SSCI54770.1</name>
    <name evidence="2" type="ORF">SPSC_05572</name>
</gene>
<reference evidence="2" key="1">
    <citation type="submission" date="2014-06" db="EMBL/GenBank/DDBJ databases">
        <authorList>
            <person name="Ju J."/>
            <person name="Zhang J."/>
        </authorList>
    </citation>
    <scope>NUCLEOTIDE SEQUENCE</scope>
    <source>
        <strain evidence="2">SscI8</strain>
    </source>
</reference>
<feature type="compositionally biased region" description="Low complexity" evidence="1">
    <location>
        <begin position="140"/>
        <end position="151"/>
    </location>
</feature>